<evidence type="ECO:0000256" key="1">
    <source>
        <dbReference type="ARBA" id="ARBA00005375"/>
    </source>
</evidence>
<evidence type="ECO:0000313" key="4">
    <source>
        <dbReference type="EMBL" id="KAK5700995.1"/>
    </source>
</evidence>
<evidence type="ECO:0008006" key="6">
    <source>
        <dbReference type="Google" id="ProtNLM"/>
    </source>
</evidence>
<dbReference type="PANTHER" id="PTHR11567">
    <property type="entry name" value="ACID PHOSPHATASE-RELATED"/>
    <property type="match status" value="1"/>
</dbReference>
<evidence type="ECO:0000256" key="2">
    <source>
        <dbReference type="ARBA" id="ARBA00022801"/>
    </source>
</evidence>
<dbReference type="Proteomes" id="UP001310594">
    <property type="component" value="Unassembled WGS sequence"/>
</dbReference>
<comment type="similarity">
    <text evidence="1">Belongs to the histidine acid phosphatase family.</text>
</comment>
<feature type="chain" id="PRO_5043017920" description="Acid phosphatase" evidence="3">
    <location>
        <begin position="20"/>
        <end position="435"/>
    </location>
</feature>
<organism evidence="4 5">
    <name type="scientific">Elasticomyces elasticus</name>
    <dbReference type="NCBI Taxonomy" id="574655"/>
    <lineage>
        <taxon>Eukaryota</taxon>
        <taxon>Fungi</taxon>
        <taxon>Dikarya</taxon>
        <taxon>Ascomycota</taxon>
        <taxon>Pezizomycotina</taxon>
        <taxon>Dothideomycetes</taxon>
        <taxon>Dothideomycetidae</taxon>
        <taxon>Mycosphaerellales</taxon>
        <taxon>Teratosphaeriaceae</taxon>
        <taxon>Elasticomyces</taxon>
    </lineage>
</organism>
<dbReference type="InterPro" id="IPR000560">
    <property type="entry name" value="His_Pase_clade-2"/>
</dbReference>
<proteinExistence type="inferred from homology"/>
<evidence type="ECO:0000256" key="3">
    <source>
        <dbReference type="SAM" id="SignalP"/>
    </source>
</evidence>
<dbReference type="InterPro" id="IPR050645">
    <property type="entry name" value="Histidine_acid_phosphatase"/>
</dbReference>
<accession>A0AAN8A2Z1</accession>
<dbReference type="GO" id="GO:0016791">
    <property type="term" value="F:phosphatase activity"/>
    <property type="evidence" value="ECO:0007669"/>
    <property type="project" value="TreeGrafter"/>
</dbReference>
<name>A0AAN8A2Z1_9PEZI</name>
<gene>
    <name evidence="4" type="ORF">LTR97_005514</name>
</gene>
<dbReference type="Gene3D" id="3.40.50.1240">
    <property type="entry name" value="Phosphoglycerate mutase-like"/>
    <property type="match status" value="1"/>
</dbReference>
<keyword evidence="3" id="KW-0732">Signal</keyword>
<feature type="signal peptide" evidence="3">
    <location>
        <begin position="1"/>
        <end position="19"/>
    </location>
</feature>
<comment type="caution">
    <text evidence="4">The sequence shown here is derived from an EMBL/GenBank/DDBJ whole genome shotgun (WGS) entry which is preliminary data.</text>
</comment>
<dbReference type="AlphaFoldDB" id="A0AAN8A2Z1"/>
<dbReference type="SUPFAM" id="SSF53254">
    <property type="entry name" value="Phosphoglycerate mutase-like"/>
    <property type="match status" value="1"/>
</dbReference>
<dbReference type="CDD" id="cd07061">
    <property type="entry name" value="HP_HAP_like"/>
    <property type="match status" value="1"/>
</dbReference>
<dbReference type="PANTHER" id="PTHR11567:SF110">
    <property type="entry name" value="2-PHOSPHOXYLOSE PHOSPHATASE 1"/>
    <property type="match status" value="1"/>
</dbReference>
<reference evidence="4" key="1">
    <citation type="submission" date="2023-08" db="EMBL/GenBank/DDBJ databases">
        <title>Black Yeasts Isolated from many extreme environments.</title>
        <authorList>
            <person name="Coleine C."/>
            <person name="Stajich J.E."/>
            <person name="Selbmann L."/>
        </authorList>
    </citation>
    <scope>NUCLEOTIDE SEQUENCE</scope>
    <source>
        <strain evidence="4">CCFEE 5810</strain>
    </source>
</reference>
<sequence>MLTLLSALVLALATWAAYGEAPVVALSGNHSDATLPFWQDYTYCQGRMIEPRKAWQPLPNAIMVKLQVMHRHGARAPAFSKIPGDDTEWYQCGNPDEFTFTNQGDVLSPGRSPYMKEQIVIGGAFNQTLWQGNCDVGELTSLGSHRMDEVGRTLREIYVDQLHFLPECMDSSFQISHTYIWRTRMSVENLMAGMYPIQYREPMQTLTMHVKPSVIEVMISNPTACPALANLTAVWTKSPEYAASLAPYSALQTKLVTAYNTSGVAGYNTTQTLYDTASATFCHGLGLKGNLTGGDIETLVIPGTASYHGLWRTFAEAEQAKALGVGPWLIEILASFSDLSTKLQVYSAHDASLDMFLGVVADPDLPWPPFSSSVEIELWQHEREGLVVRMYYEGLIVPAHPQLNCSFEACPLPTLEAFMRRYILDDYPAACAVTA</sequence>
<dbReference type="Pfam" id="PF00328">
    <property type="entry name" value="His_Phos_2"/>
    <property type="match status" value="1"/>
</dbReference>
<dbReference type="InterPro" id="IPR029033">
    <property type="entry name" value="His_PPase_superfam"/>
</dbReference>
<protein>
    <recommendedName>
        <fullName evidence="6">Acid phosphatase</fullName>
    </recommendedName>
</protein>
<evidence type="ECO:0000313" key="5">
    <source>
        <dbReference type="Proteomes" id="UP001310594"/>
    </source>
</evidence>
<keyword evidence="2" id="KW-0378">Hydrolase</keyword>
<dbReference type="EMBL" id="JAVRQU010000007">
    <property type="protein sequence ID" value="KAK5700995.1"/>
    <property type="molecule type" value="Genomic_DNA"/>
</dbReference>